<feature type="domain" description="MOSC" evidence="1">
    <location>
        <begin position="114"/>
        <end position="254"/>
    </location>
</feature>
<dbReference type="RefSeq" id="WP_114349891.1">
    <property type="nucleotide sequence ID" value="NZ_QPJL01000014.1"/>
</dbReference>
<evidence type="ECO:0000313" key="3">
    <source>
        <dbReference type="Proteomes" id="UP000253345"/>
    </source>
</evidence>
<dbReference type="GO" id="GO:0030151">
    <property type="term" value="F:molybdenum ion binding"/>
    <property type="evidence" value="ECO:0007669"/>
    <property type="project" value="InterPro"/>
</dbReference>
<dbReference type="OrthoDB" id="581532at2"/>
<dbReference type="PROSITE" id="PS51340">
    <property type="entry name" value="MOSC"/>
    <property type="match status" value="1"/>
</dbReference>
<evidence type="ECO:0000259" key="1">
    <source>
        <dbReference type="PROSITE" id="PS51340"/>
    </source>
</evidence>
<name>A0A368YNF9_9RHOB</name>
<accession>A0A368YNF9</accession>
<protein>
    <recommendedName>
        <fullName evidence="1">MOSC domain-containing protein</fullName>
    </recommendedName>
</protein>
<dbReference type="EMBL" id="QPJL01000014">
    <property type="protein sequence ID" value="RCW81763.1"/>
    <property type="molecule type" value="Genomic_DNA"/>
</dbReference>
<gene>
    <name evidence="2" type="ORF">DFP89_11488</name>
</gene>
<keyword evidence="3" id="KW-1185">Reference proteome</keyword>
<reference evidence="2 3" key="1">
    <citation type="submission" date="2018-07" db="EMBL/GenBank/DDBJ databases">
        <title>Genomic Encyclopedia of Type Strains, Phase III (KMG-III): the genomes of soil and plant-associated and newly described type strains.</title>
        <authorList>
            <person name="Whitman W."/>
        </authorList>
    </citation>
    <scope>NUCLEOTIDE SEQUENCE [LARGE SCALE GENOMIC DNA]</scope>
    <source>
        <strain evidence="2 3">CECT 8525</strain>
    </source>
</reference>
<dbReference type="Gene3D" id="2.40.33.20">
    <property type="entry name" value="PK beta-barrel domain-like"/>
    <property type="match status" value="1"/>
</dbReference>
<dbReference type="Pfam" id="PF03473">
    <property type="entry name" value="MOSC"/>
    <property type="match status" value="1"/>
</dbReference>
<comment type="caution">
    <text evidence="2">The sequence shown here is derived from an EMBL/GenBank/DDBJ whole genome shotgun (WGS) entry which is preliminary data.</text>
</comment>
<dbReference type="GO" id="GO:0003824">
    <property type="term" value="F:catalytic activity"/>
    <property type="evidence" value="ECO:0007669"/>
    <property type="project" value="InterPro"/>
</dbReference>
<dbReference type="GO" id="GO:0030170">
    <property type="term" value="F:pyridoxal phosphate binding"/>
    <property type="evidence" value="ECO:0007669"/>
    <property type="project" value="InterPro"/>
</dbReference>
<dbReference type="AlphaFoldDB" id="A0A368YNF9"/>
<sequence length="254" mass="27539">MTACVARIRRHPIKAIGGEDLGRVRLDAARRLPGDRQWALLTEGGERHAGDGPRPERWLPKSCFLRGAASAALQAVQGGWGEGVVDGPIRLTHPDLPDLSFDPAHEGARLIDWVRPLWPADKPAPTRLVQGPTGWTDVAQPWISILSLSSLRDLEARLGQPLGIERWRGNIWLDGWDAYGERDLVGQVLTIGGVELRVTQTIGRCPATSADTTTGRIDIDMPEALKAQLGHSEFGIYAEVVTGGEIAPGDEVHA</sequence>
<dbReference type="InterPro" id="IPR011037">
    <property type="entry name" value="Pyrv_Knase-like_insert_dom_sf"/>
</dbReference>
<proteinExistence type="predicted"/>
<dbReference type="Proteomes" id="UP000253345">
    <property type="component" value="Unassembled WGS sequence"/>
</dbReference>
<dbReference type="InterPro" id="IPR005302">
    <property type="entry name" value="MoCF_Sase_C"/>
</dbReference>
<organism evidence="2 3">
    <name type="scientific">Paracoccus lutimaris</name>
    <dbReference type="NCBI Taxonomy" id="1490030"/>
    <lineage>
        <taxon>Bacteria</taxon>
        <taxon>Pseudomonadati</taxon>
        <taxon>Pseudomonadota</taxon>
        <taxon>Alphaproteobacteria</taxon>
        <taxon>Rhodobacterales</taxon>
        <taxon>Paracoccaceae</taxon>
        <taxon>Paracoccus</taxon>
    </lineage>
</organism>
<evidence type="ECO:0000313" key="2">
    <source>
        <dbReference type="EMBL" id="RCW81763.1"/>
    </source>
</evidence>
<dbReference type="SUPFAM" id="SSF50800">
    <property type="entry name" value="PK beta-barrel domain-like"/>
    <property type="match status" value="1"/>
</dbReference>